<keyword evidence="2" id="KW-1185">Reference proteome</keyword>
<comment type="caution">
    <text evidence="1">The sequence shown here is derived from an EMBL/GenBank/DDBJ whole genome shotgun (WGS) entry which is preliminary data.</text>
</comment>
<dbReference type="AlphaFoldDB" id="A0A8H7BIH3"/>
<dbReference type="Proteomes" id="UP000605846">
    <property type="component" value="Unassembled WGS sequence"/>
</dbReference>
<accession>A0A8H7BIH3</accession>
<protein>
    <recommendedName>
        <fullName evidence="3">Rho-GAP domain-containing protein</fullName>
    </recommendedName>
</protein>
<sequence>MDEIRRRGKEKKTLHNTNSSLSFLGLQERKILRKSAPNGVLLLKVFRQQNCTPDDLTHVSIHSVATLMQDTLWCCQERIVPKKVWRVINYETCTLPNLSRYISKKGEELLVEILDFLVELMRHKDKNLMDAYHLGEAMGKVTLGPADCDPIIAEKAGHFLTRMIIEHSKMMHCEYKKQWLTREDAATDAAAEKCQNSSSYHEYQPMSKTEAARAKAKSYNRIIRRIRRLNSDWASNTAGLRAMLDDEYEPEPVQPEEPWISIFCTQLQQYDANTMSPILYRIMAEASKPKIPIPADPFASSYLFRDNRKQGVEAQISHAFSEFVPLCTLSYDFYEKDGKPVPMSHLKKINHSLSHMKLNLRKHRSQGFDSEFSNEETLREDDYMTVNETDSHIFNEYQKVPKHKQMKSMMRKVIKMSSIAPKNKTANPIC</sequence>
<gene>
    <name evidence="1" type="ORF">EC973_006672</name>
</gene>
<dbReference type="Gene3D" id="1.10.555.10">
    <property type="entry name" value="Rho GTPase activation protein"/>
    <property type="match status" value="1"/>
</dbReference>
<evidence type="ECO:0008006" key="3">
    <source>
        <dbReference type="Google" id="ProtNLM"/>
    </source>
</evidence>
<organism evidence="1 2">
    <name type="scientific">Apophysomyces ossiformis</name>
    <dbReference type="NCBI Taxonomy" id="679940"/>
    <lineage>
        <taxon>Eukaryota</taxon>
        <taxon>Fungi</taxon>
        <taxon>Fungi incertae sedis</taxon>
        <taxon>Mucoromycota</taxon>
        <taxon>Mucoromycotina</taxon>
        <taxon>Mucoromycetes</taxon>
        <taxon>Mucorales</taxon>
        <taxon>Mucorineae</taxon>
        <taxon>Mucoraceae</taxon>
        <taxon>Apophysomyces</taxon>
    </lineage>
</organism>
<dbReference type="OrthoDB" id="2360820at2759"/>
<dbReference type="EMBL" id="JABAYA010000439">
    <property type="protein sequence ID" value="KAF7720655.1"/>
    <property type="molecule type" value="Genomic_DNA"/>
</dbReference>
<evidence type="ECO:0000313" key="2">
    <source>
        <dbReference type="Proteomes" id="UP000605846"/>
    </source>
</evidence>
<evidence type="ECO:0000313" key="1">
    <source>
        <dbReference type="EMBL" id="KAF7720655.1"/>
    </source>
</evidence>
<proteinExistence type="predicted"/>
<dbReference type="SUPFAM" id="SSF48350">
    <property type="entry name" value="GTPase activation domain, GAP"/>
    <property type="match status" value="1"/>
</dbReference>
<reference evidence="1" key="1">
    <citation type="submission" date="2020-01" db="EMBL/GenBank/DDBJ databases">
        <title>Genome Sequencing of Three Apophysomyces-Like Fungal Strains Confirms a Novel Fungal Genus in the Mucoromycota with divergent Burkholderia-like Endosymbiotic Bacteria.</title>
        <authorList>
            <person name="Stajich J.E."/>
            <person name="Macias A.M."/>
            <person name="Carter-House D."/>
            <person name="Lovett B."/>
            <person name="Kasson L.R."/>
            <person name="Berry K."/>
            <person name="Grigoriev I."/>
            <person name="Chang Y."/>
            <person name="Spatafora J."/>
            <person name="Kasson M.T."/>
        </authorList>
    </citation>
    <scope>NUCLEOTIDE SEQUENCE</scope>
    <source>
        <strain evidence="1">NRRL A-21654</strain>
    </source>
</reference>
<dbReference type="InterPro" id="IPR008936">
    <property type="entry name" value="Rho_GTPase_activation_prot"/>
</dbReference>
<name>A0A8H7BIH3_9FUNG</name>